<proteinExistence type="predicted"/>
<accession>A0A6G6GNA7</accession>
<protein>
    <submittedName>
        <fullName evidence="2">Nicotinic acid mononucleotide adenyltransferase</fullName>
    </submittedName>
</protein>
<dbReference type="AlphaFoldDB" id="A0A6G6GNA7"/>
<name>A0A6G6GNA7_9FLAO</name>
<reference evidence="2 3" key="1">
    <citation type="submission" date="2020-02" db="EMBL/GenBank/DDBJ databases">
        <title>Complete genome sequence of Flavobacteriaceae bacterium.</title>
        <authorList>
            <person name="Kim S.-J."/>
            <person name="Kim Y.-S."/>
            <person name="Kim K.-H."/>
        </authorList>
    </citation>
    <scope>NUCLEOTIDE SEQUENCE [LARGE SCALE GENOMIC DNA]</scope>
    <source>
        <strain evidence="2 3">RR4-40</strain>
    </source>
</reference>
<evidence type="ECO:0000256" key="1">
    <source>
        <dbReference type="SAM" id="SignalP"/>
    </source>
</evidence>
<dbReference type="Proteomes" id="UP000505306">
    <property type="component" value="Chromosome"/>
</dbReference>
<keyword evidence="1" id="KW-0732">Signal</keyword>
<dbReference type="RefSeq" id="WP_164680051.1">
    <property type="nucleotide sequence ID" value="NZ_CP049057.1"/>
</dbReference>
<feature type="chain" id="PRO_5026039779" evidence="1">
    <location>
        <begin position="22"/>
        <end position="307"/>
    </location>
</feature>
<dbReference type="GO" id="GO:0016740">
    <property type="term" value="F:transferase activity"/>
    <property type="evidence" value="ECO:0007669"/>
    <property type="project" value="UniProtKB-KW"/>
</dbReference>
<organism evidence="2 3">
    <name type="scientific">Rasiella rasia</name>
    <dbReference type="NCBI Taxonomy" id="2744027"/>
    <lineage>
        <taxon>Bacteria</taxon>
        <taxon>Pseudomonadati</taxon>
        <taxon>Bacteroidota</taxon>
        <taxon>Flavobacteriia</taxon>
        <taxon>Flavobacteriales</taxon>
        <taxon>Flavobacteriaceae</taxon>
        <taxon>Rasiella</taxon>
    </lineage>
</organism>
<feature type="signal peptide" evidence="1">
    <location>
        <begin position="1"/>
        <end position="21"/>
    </location>
</feature>
<sequence length="307" mass="35188">MKTLKLFFGFALLASVVTSCYVEEVVVVDQDPYVDPVPSISLNQLLSSYELWYVDINRSNAAGEHPFMQLAFTMSFRNGTVFANNNLVGIGDQGYGFGIDVGFYDAYNYVLDISHDLDGFNSFDVTQLSTTEIELYHPPTGVRYVLVGYQRNNFDYDLLFYENIHYFIQEYTAWEKVSTEGGSPNEFDNEDFLQFLPGGGDGNFRSSQDPVGSDIYDLYWDYTGIYNVDDVPGNGYLKYLTLDYDYLGNEYFELNVINDNRIELYHETSGTVYTFRGKGYIQYKNSRGKLRIPKATIEKQMKKISVL</sequence>
<evidence type="ECO:0000313" key="3">
    <source>
        <dbReference type="Proteomes" id="UP000505306"/>
    </source>
</evidence>
<evidence type="ECO:0000313" key="2">
    <source>
        <dbReference type="EMBL" id="QIE60039.1"/>
    </source>
</evidence>
<dbReference type="EMBL" id="CP049057">
    <property type="protein sequence ID" value="QIE60039.1"/>
    <property type="molecule type" value="Genomic_DNA"/>
</dbReference>
<gene>
    <name evidence="2" type="ORF">G5B37_10830</name>
</gene>
<dbReference type="PROSITE" id="PS51257">
    <property type="entry name" value="PROKAR_LIPOPROTEIN"/>
    <property type="match status" value="1"/>
</dbReference>
<keyword evidence="3" id="KW-1185">Reference proteome</keyword>
<keyword evidence="2" id="KW-0808">Transferase</keyword>
<dbReference type="KEGG" id="mgel:G5B37_10830"/>